<name>A0ABZ1BN64_9FIRM</name>
<evidence type="ECO:0000256" key="6">
    <source>
        <dbReference type="ARBA" id="ARBA00023136"/>
    </source>
</evidence>
<protein>
    <submittedName>
        <fullName evidence="10">Wzz/FepE/Etk N-terminal domain-containing protein</fullName>
    </submittedName>
</protein>
<evidence type="ECO:0000256" key="8">
    <source>
        <dbReference type="SAM" id="Phobius"/>
    </source>
</evidence>
<keyword evidence="3" id="KW-1003">Cell membrane</keyword>
<evidence type="ECO:0000256" key="1">
    <source>
        <dbReference type="ARBA" id="ARBA00004651"/>
    </source>
</evidence>
<feature type="transmembrane region" description="Helical" evidence="8">
    <location>
        <begin position="20"/>
        <end position="40"/>
    </location>
</feature>
<keyword evidence="6 8" id="KW-0472">Membrane</keyword>
<dbReference type="Gene3D" id="1.10.287.1490">
    <property type="match status" value="1"/>
</dbReference>
<evidence type="ECO:0000256" key="7">
    <source>
        <dbReference type="SAM" id="Coils"/>
    </source>
</evidence>
<dbReference type="RefSeq" id="WP_324668288.1">
    <property type="nucleotide sequence ID" value="NZ_CP141614.1"/>
</dbReference>
<dbReference type="PANTHER" id="PTHR32309:SF31">
    <property type="entry name" value="CAPSULAR EXOPOLYSACCHARIDE FAMILY"/>
    <property type="match status" value="1"/>
</dbReference>
<feature type="coiled-coil region" evidence="7">
    <location>
        <begin position="267"/>
        <end position="347"/>
    </location>
</feature>
<evidence type="ECO:0000256" key="3">
    <source>
        <dbReference type="ARBA" id="ARBA00022475"/>
    </source>
</evidence>
<evidence type="ECO:0000256" key="5">
    <source>
        <dbReference type="ARBA" id="ARBA00022989"/>
    </source>
</evidence>
<reference evidence="11" key="1">
    <citation type="submission" date="2023-12" db="EMBL/GenBank/DDBJ databases">
        <title>Novel isolates from deep terrestrial aquifers shed light on the physiology and ecology of the class Limnochordia.</title>
        <authorList>
            <person name="Karnachuk O.V."/>
            <person name="Lukina A.P."/>
            <person name="Avakyan M.R."/>
            <person name="Kadnikov V."/>
            <person name="Begmatov S."/>
            <person name="Beletsky A.V."/>
            <person name="Mardanov A.V."/>
            <person name="Ravin N.V."/>
        </authorList>
    </citation>
    <scope>NUCLEOTIDE SEQUENCE [LARGE SCALE GENOMIC DNA]</scope>
    <source>
        <strain evidence="11">LN</strain>
    </source>
</reference>
<gene>
    <name evidence="10" type="ORF">VLY81_11340</name>
</gene>
<feature type="coiled-coil region" evidence="7">
    <location>
        <begin position="170"/>
        <end position="204"/>
    </location>
</feature>
<comment type="subcellular location">
    <subcellularLocation>
        <location evidence="1">Cell membrane</location>
        <topology evidence="1">Multi-pass membrane protein</topology>
    </subcellularLocation>
</comment>
<evidence type="ECO:0000313" key="10">
    <source>
        <dbReference type="EMBL" id="WRP14010.1"/>
    </source>
</evidence>
<feature type="transmembrane region" description="Helical" evidence="8">
    <location>
        <begin position="370"/>
        <end position="392"/>
    </location>
</feature>
<dbReference type="PANTHER" id="PTHR32309">
    <property type="entry name" value="TYROSINE-PROTEIN KINASE"/>
    <property type="match status" value="1"/>
</dbReference>
<dbReference type="EMBL" id="CP141614">
    <property type="protein sequence ID" value="WRP14010.1"/>
    <property type="molecule type" value="Genomic_DNA"/>
</dbReference>
<feature type="domain" description="Polysaccharide chain length determinant N-terminal" evidence="9">
    <location>
        <begin position="3"/>
        <end position="101"/>
    </location>
</feature>
<proteinExistence type="inferred from homology"/>
<evidence type="ECO:0000256" key="4">
    <source>
        <dbReference type="ARBA" id="ARBA00022692"/>
    </source>
</evidence>
<dbReference type="Proteomes" id="UP001333102">
    <property type="component" value="Chromosome"/>
</dbReference>
<comment type="similarity">
    <text evidence="2">Belongs to the CpsC/CapA family.</text>
</comment>
<dbReference type="InterPro" id="IPR050445">
    <property type="entry name" value="Bact_polysacc_biosynth/exp"/>
</dbReference>
<dbReference type="Pfam" id="PF02706">
    <property type="entry name" value="Wzz"/>
    <property type="match status" value="1"/>
</dbReference>
<keyword evidence="4 8" id="KW-0812">Transmembrane</keyword>
<keyword evidence="5 8" id="KW-1133">Transmembrane helix</keyword>
<keyword evidence="7" id="KW-0175">Coiled coil</keyword>
<organism evidence="10 11">
    <name type="scientific">Geochorda subterranea</name>
    <dbReference type="NCBI Taxonomy" id="3109564"/>
    <lineage>
        <taxon>Bacteria</taxon>
        <taxon>Bacillati</taxon>
        <taxon>Bacillota</taxon>
        <taxon>Limnochordia</taxon>
        <taxon>Limnochordales</taxon>
        <taxon>Geochordaceae</taxon>
        <taxon>Geochorda</taxon>
    </lineage>
</organism>
<evidence type="ECO:0000259" key="9">
    <source>
        <dbReference type="Pfam" id="PF02706"/>
    </source>
</evidence>
<dbReference type="InterPro" id="IPR003856">
    <property type="entry name" value="LPS_length_determ_N"/>
</dbReference>
<keyword evidence="11" id="KW-1185">Reference proteome</keyword>
<accession>A0ABZ1BN64</accession>
<evidence type="ECO:0000256" key="2">
    <source>
        <dbReference type="ARBA" id="ARBA00006683"/>
    </source>
</evidence>
<sequence length="415" mass="44602">MDDEIDLRLYAEVIWRARRIVAGVTLVAAALAWAVSRFAVRPVHEASTLLVVTQSPILDREAPVLRLERDGALRVSDEPVAPVQAVSLAPAALAEIVVSDAFRALMRDRSMQGDGDDPPPSASLPVVRARVVDEASLVEVRAEAPHPAEAARWANAAASLLVEEARRLDAARMERALALLEQQIAAARQALDEARGRLQSFAREGPSVEALESQQAARTGLVSDYQRRLASIDVELASGLARLQALQRQLTGEPRVLSGGAAVDPVYARIQTEAALQEAALAALRAERESVEQALERLVGELQATSAQLMTARAEMQELAWQVEVARRNYERAVAQYEAQEAALASRLGESALTVVRQAIPPTSPTRPRVVLNAVVAGLLGLMASVFGVLVAEMWRQPAESGVTRAASTASEAVR</sequence>
<evidence type="ECO:0000313" key="11">
    <source>
        <dbReference type="Proteomes" id="UP001333102"/>
    </source>
</evidence>